<dbReference type="PROSITE" id="PS50262">
    <property type="entry name" value="G_PROTEIN_RECEP_F1_2"/>
    <property type="match status" value="1"/>
</dbReference>
<feature type="compositionally biased region" description="Basic and acidic residues" evidence="10">
    <location>
        <begin position="33"/>
        <end position="54"/>
    </location>
</feature>
<dbReference type="InterPro" id="IPR000276">
    <property type="entry name" value="GPCR_Rhodpsn"/>
</dbReference>
<evidence type="ECO:0000256" key="7">
    <source>
        <dbReference type="ARBA" id="ARBA00023136"/>
    </source>
</evidence>
<feature type="compositionally biased region" description="Basic and acidic residues" evidence="10">
    <location>
        <begin position="762"/>
        <end position="772"/>
    </location>
</feature>
<organism evidence="13 14">
    <name type="scientific">Homarus americanus</name>
    <name type="common">American lobster</name>
    <dbReference type="NCBI Taxonomy" id="6706"/>
    <lineage>
        <taxon>Eukaryota</taxon>
        <taxon>Metazoa</taxon>
        <taxon>Ecdysozoa</taxon>
        <taxon>Arthropoda</taxon>
        <taxon>Crustacea</taxon>
        <taxon>Multicrustacea</taxon>
        <taxon>Malacostraca</taxon>
        <taxon>Eumalacostraca</taxon>
        <taxon>Eucarida</taxon>
        <taxon>Decapoda</taxon>
        <taxon>Pleocyemata</taxon>
        <taxon>Astacidea</taxon>
        <taxon>Nephropoidea</taxon>
        <taxon>Nephropidae</taxon>
        <taxon>Homarus</taxon>
    </lineage>
</organism>
<comment type="subcellular location">
    <subcellularLocation>
        <location evidence="1">Cell membrane</location>
        <topology evidence="1">Multi-pass membrane protein</topology>
    </subcellularLocation>
</comment>
<feature type="transmembrane region" description="Helical" evidence="11">
    <location>
        <begin position="236"/>
        <end position="257"/>
    </location>
</feature>
<dbReference type="EMBL" id="JAHLQT010010178">
    <property type="protein sequence ID" value="KAG7173066.1"/>
    <property type="molecule type" value="Genomic_DNA"/>
</dbReference>
<sequence length="815" mass="90346">MAPLSVVLSRQECEDGEAGVLLECVRSSTTHSPPEHHQPWDSWRGRGGGDRLPRNDGGQGVVIPAGVWWCGGVREGGAVTMLVVVLGVALTAALVLAFVSSAFIFFIILTSKQYKSSTSLLHLQLMVTGVLLSLLFIIFSTPSFIQGRWLLHEDYTLQEVPLTPTPPHTEAPWDLYNSTDNFTVVPLAPQPPYSWVASHDPTNLTHNLSVAAFPAASLNDTTTEPDVWESDALCRLYGFLLVLLHTVAVWVVVGLHCDKYCAIATPLRYNQIVTRHRVAAFSCLAWLVSVAVASPPLVGTYSYTFSQGVCLPVWHRADATTYTWTLTTLCIILPFTILLIVNSRIIMIARHHQHRIFSAIFEVMMSAQATVTHQKNPFDIPKKKRKSVWTVLEQIVAFVVCYYPFFGTVVWESLQGRRANEYWVLLGLTFLLISPLVNSFIYGIKCKNIRKAFRNYLRKKLYKTEVKHEIQARIPSAANSRRPSISSTLAMPILHKSLPRRMSDYFLSDQTSQPKLLRRSSDMSWHPLEDGTPSPTRLRRPVDTPNVPADSSPAGSHSPASVSNFLTVPTFEAARNFYLGQQRVRLSISSLDSDISFSVKETRTEEDNLTCSPSPDIPSRGVAMSRLHDSATLQALGTPEHVSNRSKSLELPLVSCHATPSKTVTESHYESKSQVDCQTPLLCKAFEKPARSASLNSSSPHVLRTLEAILSVRISQSLLRRGSGWGGSQGSLERLSRFLRESRRSTLPEQTSYSPFTLRQTSSHERLPDNTVDRITTPESQDVSVLTFITPLANGNACMAACGKEASREATLAVP</sequence>
<evidence type="ECO:0000256" key="8">
    <source>
        <dbReference type="ARBA" id="ARBA00023170"/>
    </source>
</evidence>
<comment type="similarity">
    <text evidence="2">Belongs to the G-protein coupled receptor 1 family.</text>
</comment>
<evidence type="ECO:0000256" key="5">
    <source>
        <dbReference type="ARBA" id="ARBA00022989"/>
    </source>
</evidence>
<feature type="domain" description="G-protein coupled receptors family 1 profile" evidence="12">
    <location>
        <begin position="100"/>
        <end position="442"/>
    </location>
</feature>
<gene>
    <name evidence="13" type="primary">Gpr-161-L</name>
    <name evidence="13" type="ORF">Hamer_G008588</name>
</gene>
<feature type="region of interest" description="Disordered" evidence="10">
    <location>
        <begin position="517"/>
        <end position="561"/>
    </location>
</feature>
<evidence type="ECO:0000256" key="9">
    <source>
        <dbReference type="ARBA" id="ARBA00023224"/>
    </source>
</evidence>
<feature type="transmembrane region" description="Helical" evidence="11">
    <location>
        <begin position="423"/>
        <end position="444"/>
    </location>
</feature>
<evidence type="ECO:0000256" key="10">
    <source>
        <dbReference type="SAM" id="MobiDB-lite"/>
    </source>
</evidence>
<evidence type="ECO:0000256" key="11">
    <source>
        <dbReference type="SAM" id="Phobius"/>
    </source>
</evidence>
<dbReference type="SUPFAM" id="SSF81321">
    <property type="entry name" value="Family A G protein-coupled receptor-like"/>
    <property type="match status" value="1"/>
</dbReference>
<keyword evidence="7 11" id="KW-0472">Membrane</keyword>
<keyword evidence="14" id="KW-1185">Reference proteome</keyword>
<keyword evidence="8 13" id="KW-0675">Receptor</keyword>
<feature type="transmembrane region" description="Helical" evidence="11">
    <location>
        <begin position="278"/>
        <end position="301"/>
    </location>
</feature>
<name>A0A8J5N4C6_HOMAM</name>
<accession>A0A8J5N4C6</accession>
<evidence type="ECO:0000256" key="3">
    <source>
        <dbReference type="ARBA" id="ARBA00022475"/>
    </source>
</evidence>
<keyword evidence="9" id="KW-0807">Transducer</keyword>
<keyword evidence="5 11" id="KW-1133">Transmembrane helix</keyword>
<feature type="transmembrane region" description="Helical" evidence="11">
    <location>
        <begin position="121"/>
        <end position="145"/>
    </location>
</feature>
<feature type="region of interest" description="Disordered" evidence="10">
    <location>
        <begin position="743"/>
        <end position="774"/>
    </location>
</feature>
<keyword evidence="3" id="KW-1003">Cell membrane</keyword>
<proteinExistence type="inferred from homology"/>
<dbReference type="Proteomes" id="UP000747542">
    <property type="component" value="Unassembled WGS sequence"/>
</dbReference>
<feature type="region of interest" description="Disordered" evidence="10">
    <location>
        <begin position="29"/>
        <end position="57"/>
    </location>
</feature>
<dbReference type="Pfam" id="PF00001">
    <property type="entry name" value="7tm_1"/>
    <property type="match status" value="1"/>
</dbReference>
<evidence type="ECO:0000313" key="14">
    <source>
        <dbReference type="Proteomes" id="UP000747542"/>
    </source>
</evidence>
<dbReference type="GO" id="GO:0005886">
    <property type="term" value="C:plasma membrane"/>
    <property type="evidence" value="ECO:0007669"/>
    <property type="project" value="UniProtKB-SubCell"/>
</dbReference>
<dbReference type="PRINTS" id="PR00237">
    <property type="entry name" value="GPCRRHODOPSN"/>
</dbReference>
<dbReference type="Gene3D" id="1.20.1070.10">
    <property type="entry name" value="Rhodopsin 7-helix transmembrane proteins"/>
    <property type="match status" value="1"/>
</dbReference>
<feature type="transmembrane region" description="Helical" evidence="11">
    <location>
        <begin position="391"/>
        <end position="411"/>
    </location>
</feature>
<dbReference type="GO" id="GO:0004930">
    <property type="term" value="F:G protein-coupled receptor activity"/>
    <property type="evidence" value="ECO:0007669"/>
    <property type="project" value="UniProtKB-KW"/>
</dbReference>
<evidence type="ECO:0000256" key="6">
    <source>
        <dbReference type="ARBA" id="ARBA00023040"/>
    </source>
</evidence>
<dbReference type="AlphaFoldDB" id="A0A8J5N4C6"/>
<feature type="transmembrane region" description="Helical" evidence="11">
    <location>
        <begin position="321"/>
        <end position="341"/>
    </location>
</feature>
<evidence type="ECO:0000256" key="2">
    <source>
        <dbReference type="ARBA" id="ARBA00010663"/>
    </source>
</evidence>
<protein>
    <submittedName>
        <fullName evidence="13">G protein-coupled receptor 161-like</fullName>
    </submittedName>
</protein>
<evidence type="ECO:0000259" key="12">
    <source>
        <dbReference type="PROSITE" id="PS50262"/>
    </source>
</evidence>
<reference evidence="13" key="1">
    <citation type="journal article" date="2021" name="Sci. Adv.">
        <title>The American lobster genome reveals insights on longevity, neural, and immune adaptations.</title>
        <authorList>
            <person name="Polinski J.M."/>
            <person name="Zimin A.V."/>
            <person name="Clark K.F."/>
            <person name="Kohn A.B."/>
            <person name="Sadowski N."/>
            <person name="Timp W."/>
            <person name="Ptitsyn A."/>
            <person name="Khanna P."/>
            <person name="Romanova D.Y."/>
            <person name="Williams P."/>
            <person name="Greenwood S.J."/>
            <person name="Moroz L.L."/>
            <person name="Walt D.R."/>
            <person name="Bodnar A.G."/>
        </authorList>
    </citation>
    <scope>NUCLEOTIDE SEQUENCE</scope>
    <source>
        <strain evidence="13">GMGI-L3</strain>
    </source>
</reference>
<keyword evidence="6" id="KW-0297">G-protein coupled receptor</keyword>
<evidence type="ECO:0000256" key="1">
    <source>
        <dbReference type="ARBA" id="ARBA00004651"/>
    </source>
</evidence>
<feature type="compositionally biased region" description="Polar residues" evidence="10">
    <location>
        <begin position="748"/>
        <end position="761"/>
    </location>
</feature>
<feature type="transmembrane region" description="Helical" evidence="11">
    <location>
        <begin position="81"/>
        <end position="109"/>
    </location>
</feature>
<evidence type="ECO:0000256" key="4">
    <source>
        <dbReference type="ARBA" id="ARBA00022692"/>
    </source>
</evidence>
<evidence type="ECO:0000313" key="13">
    <source>
        <dbReference type="EMBL" id="KAG7173066.1"/>
    </source>
</evidence>
<comment type="caution">
    <text evidence="13">The sequence shown here is derived from an EMBL/GenBank/DDBJ whole genome shotgun (WGS) entry which is preliminary data.</text>
</comment>
<dbReference type="InterPro" id="IPR017452">
    <property type="entry name" value="GPCR_Rhodpsn_7TM"/>
</dbReference>
<dbReference type="CDD" id="cd00637">
    <property type="entry name" value="7tm_classA_rhodopsin-like"/>
    <property type="match status" value="1"/>
</dbReference>
<keyword evidence="4 11" id="KW-0812">Transmembrane</keyword>
<dbReference type="PANTHER" id="PTHR22752">
    <property type="entry name" value="G PROTEIN-COUPLED RECEPTOR"/>
    <property type="match status" value="1"/>
</dbReference>